<reference evidence="13" key="1">
    <citation type="journal article" date="2023" name="GigaByte">
        <title>Genome assembly of the bearded iris, Iris pallida Lam.</title>
        <authorList>
            <person name="Bruccoleri R.E."/>
            <person name="Oakeley E.J."/>
            <person name="Faust A.M.E."/>
            <person name="Altorfer M."/>
            <person name="Dessus-Babus S."/>
            <person name="Burckhardt D."/>
            <person name="Oertli M."/>
            <person name="Naumann U."/>
            <person name="Petersen F."/>
            <person name="Wong J."/>
        </authorList>
    </citation>
    <scope>NUCLEOTIDE SEQUENCE</scope>
    <source>
        <strain evidence="13">GSM-AAB239-AS_SAM_17_03QT</strain>
    </source>
</reference>
<keyword evidence="6" id="KW-1133">Transmembrane helix</keyword>
<proteinExistence type="inferred from homology"/>
<comment type="similarity">
    <text evidence="2 12">Belongs to the cytochrome P450 family.</text>
</comment>
<dbReference type="PANTHER" id="PTHR47947:SF62">
    <property type="entry name" value="CYTOCHROME P450, FAMILY 81, SUBFAMILY D, POLYPEPTIDE 5"/>
    <property type="match status" value="1"/>
</dbReference>
<dbReference type="CDD" id="cd20653">
    <property type="entry name" value="CYP81"/>
    <property type="match status" value="1"/>
</dbReference>
<accession>A0AAX6ENP2</accession>
<keyword evidence="14" id="KW-1185">Reference proteome</keyword>
<dbReference type="Pfam" id="PF00067">
    <property type="entry name" value="p450"/>
    <property type="match status" value="1"/>
</dbReference>
<evidence type="ECO:0000256" key="8">
    <source>
        <dbReference type="ARBA" id="ARBA00023004"/>
    </source>
</evidence>
<evidence type="ECO:0000256" key="2">
    <source>
        <dbReference type="ARBA" id="ARBA00010617"/>
    </source>
</evidence>
<reference evidence="13" key="2">
    <citation type="submission" date="2023-04" db="EMBL/GenBank/DDBJ databases">
        <authorList>
            <person name="Bruccoleri R.E."/>
            <person name="Oakeley E.J."/>
            <person name="Faust A.-M."/>
            <person name="Dessus-Babus S."/>
            <person name="Altorfer M."/>
            <person name="Burckhardt D."/>
            <person name="Oertli M."/>
            <person name="Naumann U."/>
            <person name="Petersen F."/>
            <person name="Wong J."/>
        </authorList>
    </citation>
    <scope>NUCLEOTIDE SEQUENCE</scope>
    <source>
        <strain evidence="13">GSM-AAB239-AS_SAM_17_03QT</strain>
        <tissue evidence="13">Leaf</tissue>
    </source>
</reference>
<evidence type="ECO:0000256" key="6">
    <source>
        <dbReference type="ARBA" id="ARBA00022989"/>
    </source>
</evidence>
<gene>
    <name evidence="13" type="ORF">M6B38_180640</name>
</gene>
<dbReference type="InterPro" id="IPR050651">
    <property type="entry name" value="Plant_Cytochrome_P450_Monoox"/>
</dbReference>
<evidence type="ECO:0000256" key="11">
    <source>
        <dbReference type="PIRSR" id="PIRSR602401-1"/>
    </source>
</evidence>
<evidence type="ECO:0000256" key="7">
    <source>
        <dbReference type="ARBA" id="ARBA00023002"/>
    </source>
</evidence>
<dbReference type="GO" id="GO:0020037">
    <property type="term" value="F:heme binding"/>
    <property type="evidence" value="ECO:0007669"/>
    <property type="project" value="InterPro"/>
</dbReference>
<comment type="caution">
    <text evidence="13">The sequence shown here is derived from an EMBL/GenBank/DDBJ whole genome shotgun (WGS) entry which is preliminary data.</text>
</comment>
<dbReference type="Gene3D" id="1.10.630.10">
    <property type="entry name" value="Cytochrome P450"/>
    <property type="match status" value="1"/>
</dbReference>
<keyword evidence="7 12" id="KW-0560">Oxidoreductase</keyword>
<sequence>MDFLTWTLTPCMIFTSIVLLLTKLVLSNRNEKSTKTYNLPPSPPSLPIVGHLHFLKHPVHRTLADLSSRYGPVLLLRLGPRRRSLVVSSPSLARECFTKNDVAFANRPLFPSGRHLTNGNTTLDVAPYGPHWRNLRRISTAEILSPARLHSFSSARADEVKSLLRRLCGSSSAGSYRRVDMKTSLFQLVLNVMMRMISGKRVADPEEAGRFKEIVEEALYLGGESSVGDFFPGLWWLDSGGVEKKSVGLKRRRDALLQALIEEQRKNESSGSGGSGGDDDDDVVEKRKSFIGAMLSLQKEDPEYYTDETIRGLMSTLLLGGTDTSAVTTEWALSLLLNHPEVMRKLQEEISAAIPPGRLLAESDLPNLPYLQCVISETLRVYPPAPLLLPHEASQDCTVGGYDVPSGTMLFVNAWAVHRDPAVWDEPDEFRPERFLEGDGVSKKESVMPFGMGRRRCPGEGLATRMVGLTLGSLVQCFEWERVAAEELVDMEEAPGLSMPKAKPLEALCRPREAMMQVLSQIM</sequence>
<dbReference type="PRINTS" id="PR00385">
    <property type="entry name" value="P450"/>
</dbReference>
<evidence type="ECO:0000256" key="1">
    <source>
        <dbReference type="ARBA" id="ARBA00004167"/>
    </source>
</evidence>
<keyword evidence="8 11" id="KW-0408">Iron</keyword>
<dbReference type="PANTHER" id="PTHR47947">
    <property type="entry name" value="CYTOCHROME P450 82C3-RELATED"/>
    <property type="match status" value="1"/>
</dbReference>
<dbReference type="AlphaFoldDB" id="A0AAX6ENP2"/>
<keyword evidence="4" id="KW-0812">Transmembrane</keyword>
<keyword evidence="9 12" id="KW-0503">Monooxygenase</keyword>
<name>A0AAX6ENP2_IRIPA</name>
<evidence type="ECO:0000313" key="14">
    <source>
        <dbReference type="Proteomes" id="UP001140949"/>
    </source>
</evidence>
<dbReference type="InterPro" id="IPR001128">
    <property type="entry name" value="Cyt_P450"/>
</dbReference>
<dbReference type="InterPro" id="IPR017972">
    <property type="entry name" value="Cyt_P450_CS"/>
</dbReference>
<dbReference type="GO" id="GO:0016020">
    <property type="term" value="C:membrane"/>
    <property type="evidence" value="ECO:0007669"/>
    <property type="project" value="UniProtKB-SubCell"/>
</dbReference>
<keyword evidence="10" id="KW-0472">Membrane</keyword>
<evidence type="ECO:0000256" key="12">
    <source>
        <dbReference type="RuleBase" id="RU000461"/>
    </source>
</evidence>
<dbReference type="SUPFAM" id="SSF48264">
    <property type="entry name" value="Cytochrome P450"/>
    <property type="match status" value="1"/>
</dbReference>
<evidence type="ECO:0000256" key="5">
    <source>
        <dbReference type="ARBA" id="ARBA00022723"/>
    </source>
</evidence>
<dbReference type="GO" id="GO:0005506">
    <property type="term" value="F:iron ion binding"/>
    <property type="evidence" value="ECO:0007669"/>
    <property type="project" value="InterPro"/>
</dbReference>
<protein>
    <submittedName>
        <fullName evidence="13">Isoflavone 2'-hydroxylase</fullName>
    </submittedName>
</protein>
<dbReference type="FunFam" id="1.10.630.10:FF:000081">
    <property type="entry name" value="Cytochrome P450 CYP81N5"/>
    <property type="match status" value="1"/>
</dbReference>
<dbReference type="EMBL" id="JANAVB010035418">
    <property type="protein sequence ID" value="KAJ6805469.1"/>
    <property type="molecule type" value="Genomic_DNA"/>
</dbReference>
<evidence type="ECO:0000313" key="13">
    <source>
        <dbReference type="EMBL" id="KAJ6805469.1"/>
    </source>
</evidence>
<organism evidence="13 14">
    <name type="scientific">Iris pallida</name>
    <name type="common">Sweet iris</name>
    <dbReference type="NCBI Taxonomy" id="29817"/>
    <lineage>
        <taxon>Eukaryota</taxon>
        <taxon>Viridiplantae</taxon>
        <taxon>Streptophyta</taxon>
        <taxon>Embryophyta</taxon>
        <taxon>Tracheophyta</taxon>
        <taxon>Spermatophyta</taxon>
        <taxon>Magnoliopsida</taxon>
        <taxon>Liliopsida</taxon>
        <taxon>Asparagales</taxon>
        <taxon>Iridaceae</taxon>
        <taxon>Iridoideae</taxon>
        <taxon>Irideae</taxon>
        <taxon>Iris</taxon>
    </lineage>
</organism>
<dbReference type="Proteomes" id="UP001140949">
    <property type="component" value="Unassembled WGS sequence"/>
</dbReference>
<dbReference type="InterPro" id="IPR002401">
    <property type="entry name" value="Cyt_P450_E_grp-I"/>
</dbReference>
<feature type="binding site" description="axial binding residue" evidence="11">
    <location>
        <position position="457"/>
    </location>
    <ligand>
        <name>heme</name>
        <dbReference type="ChEBI" id="CHEBI:30413"/>
    </ligand>
    <ligandPart>
        <name>Fe</name>
        <dbReference type="ChEBI" id="CHEBI:18248"/>
    </ligandPart>
</feature>
<evidence type="ECO:0000256" key="10">
    <source>
        <dbReference type="ARBA" id="ARBA00023136"/>
    </source>
</evidence>
<dbReference type="PRINTS" id="PR00463">
    <property type="entry name" value="EP450I"/>
</dbReference>
<evidence type="ECO:0000256" key="3">
    <source>
        <dbReference type="ARBA" id="ARBA00022617"/>
    </source>
</evidence>
<comment type="subcellular location">
    <subcellularLocation>
        <location evidence="1">Membrane</location>
        <topology evidence="1">Single-pass membrane protein</topology>
    </subcellularLocation>
</comment>
<keyword evidence="3 11" id="KW-0349">Heme</keyword>
<evidence type="ECO:0000256" key="4">
    <source>
        <dbReference type="ARBA" id="ARBA00022692"/>
    </source>
</evidence>
<dbReference type="PROSITE" id="PS00086">
    <property type="entry name" value="CYTOCHROME_P450"/>
    <property type="match status" value="1"/>
</dbReference>
<dbReference type="InterPro" id="IPR036396">
    <property type="entry name" value="Cyt_P450_sf"/>
</dbReference>
<evidence type="ECO:0000256" key="9">
    <source>
        <dbReference type="ARBA" id="ARBA00023033"/>
    </source>
</evidence>
<comment type="cofactor">
    <cofactor evidence="11">
        <name>heme</name>
        <dbReference type="ChEBI" id="CHEBI:30413"/>
    </cofactor>
</comment>
<keyword evidence="5 11" id="KW-0479">Metal-binding</keyword>
<dbReference type="GO" id="GO:0004497">
    <property type="term" value="F:monooxygenase activity"/>
    <property type="evidence" value="ECO:0007669"/>
    <property type="project" value="UniProtKB-KW"/>
</dbReference>
<dbReference type="GO" id="GO:0016705">
    <property type="term" value="F:oxidoreductase activity, acting on paired donors, with incorporation or reduction of molecular oxygen"/>
    <property type="evidence" value="ECO:0007669"/>
    <property type="project" value="InterPro"/>
</dbReference>